<comment type="caution">
    <text evidence="2">The sequence shown here is derived from an EMBL/GenBank/DDBJ whole genome shotgun (WGS) entry which is preliminary data.</text>
</comment>
<evidence type="ECO:0000259" key="1">
    <source>
        <dbReference type="Pfam" id="PF01738"/>
    </source>
</evidence>
<reference evidence="2 3" key="1">
    <citation type="submission" date="2014-10" db="EMBL/GenBank/DDBJ databases">
        <authorList>
            <person name="Seo M.-J."/>
            <person name="Seok Y.J."/>
            <person name="Cha I.-T."/>
        </authorList>
    </citation>
    <scope>NUCLEOTIDE SEQUENCE [LARGE SCALE GENOMIC DNA]</scope>
    <source>
        <strain evidence="2 3">NEU</strain>
    </source>
</reference>
<protein>
    <submittedName>
        <fullName evidence="2">Chlorophyllase family protein</fullName>
    </submittedName>
</protein>
<sequence>MSETLTVTTADRSFDCYVARPDVVGTYPVIIVIQEIFGVNAGIRSIADNYAAKGYIAVAPDLFWRTDPGIQLSEASEADVAKAFSMYQAYDFDHGVQDIAAAISAARTMEGSTGKVGVTGYCLGGLMTYLAAARTDGDAFAAYYGGGTDQYLHEAKHIGAPLLYHLAGADEYIGPEAQAQIKAALEGKADAEVHVYPGRDHAFARPGGSHYDHDDATLANSRTDEFFARTLR</sequence>
<name>A0A1S2NJ05_9BURK</name>
<dbReference type="InterPro" id="IPR002925">
    <property type="entry name" value="Dienelactn_hydro"/>
</dbReference>
<dbReference type="PANTHER" id="PTHR46623:SF6">
    <property type="entry name" value="ALPHA_BETA-HYDROLASES SUPERFAMILY PROTEIN"/>
    <property type="match status" value="1"/>
</dbReference>
<dbReference type="InterPro" id="IPR051049">
    <property type="entry name" value="Dienelactone_hydrolase-like"/>
</dbReference>
<dbReference type="RefSeq" id="WP_071360212.1">
    <property type="nucleotide sequence ID" value="NZ_JRYB01000001.1"/>
</dbReference>
<dbReference type="SUPFAM" id="SSF53474">
    <property type="entry name" value="alpha/beta-Hydrolases"/>
    <property type="match status" value="1"/>
</dbReference>
<accession>A0A1S2NJ05</accession>
<evidence type="ECO:0000313" key="2">
    <source>
        <dbReference type="EMBL" id="OIJ44392.1"/>
    </source>
</evidence>
<dbReference type="Proteomes" id="UP000180246">
    <property type="component" value="Unassembled WGS sequence"/>
</dbReference>
<dbReference type="InterPro" id="IPR029058">
    <property type="entry name" value="AB_hydrolase_fold"/>
</dbReference>
<evidence type="ECO:0000313" key="3">
    <source>
        <dbReference type="Proteomes" id="UP000180246"/>
    </source>
</evidence>
<dbReference type="Gene3D" id="3.40.50.1820">
    <property type="entry name" value="alpha/beta hydrolase"/>
    <property type="match status" value="1"/>
</dbReference>
<dbReference type="Pfam" id="PF01738">
    <property type="entry name" value="DLH"/>
    <property type="match status" value="1"/>
</dbReference>
<feature type="domain" description="Dienelactone hydrolase" evidence="1">
    <location>
        <begin position="14"/>
        <end position="230"/>
    </location>
</feature>
<gene>
    <name evidence="2" type="ORF">LO55_364</name>
</gene>
<dbReference type="EMBL" id="JRYB01000001">
    <property type="protein sequence ID" value="OIJ44392.1"/>
    <property type="molecule type" value="Genomic_DNA"/>
</dbReference>
<proteinExistence type="predicted"/>
<organism evidence="2 3">
    <name type="scientific">Massilia timonae</name>
    <dbReference type="NCBI Taxonomy" id="47229"/>
    <lineage>
        <taxon>Bacteria</taxon>
        <taxon>Pseudomonadati</taxon>
        <taxon>Pseudomonadota</taxon>
        <taxon>Betaproteobacteria</taxon>
        <taxon>Burkholderiales</taxon>
        <taxon>Oxalobacteraceae</taxon>
        <taxon>Telluria group</taxon>
        <taxon>Massilia</taxon>
    </lineage>
</organism>
<dbReference type="AlphaFoldDB" id="A0A1S2NJ05"/>
<dbReference type="GO" id="GO:0016787">
    <property type="term" value="F:hydrolase activity"/>
    <property type="evidence" value="ECO:0007669"/>
    <property type="project" value="InterPro"/>
</dbReference>
<dbReference type="PANTHER" id="PTHR46623">
    <property type="entry name" value="CARBOXYMETHYLENEBUTENOLIDASE-RELATED"/>
    <property type="match status" value="1"/>
</dbReference>